<feature type="domain" description="TTF-type" evidence="2">
    <location>
        <begin position="116"/>
        <end position="199"/>
    </location>
</feature>
<dbReference type="Proteomes" id="UP001174136">
    <property type="component" value="Unassembled WGS sequence"/>
</dbReference>
<accession>A0AA47MXT8</accession>
<dbReference type="InterPro" id="IPR006580">
    <property type="entry name" value="Znf_TTF"/>
</dbReference>
<reference evidence="3" key="1">
    <citation type="journal article" date="2023" name="Front. Mar. Sci.">
        <title>A new Merluccius polli reference genome to investigate the effects of global change in West African waters.</title>
        <authorList>
            <person name="Mateo J.L."/>
            <person name="Blanco-Fernandez C."/>
            <person name="Garcia-Vazquez E."/>
            <person name="Machado-Schiaffino G."/>
        </authorList>
    </citation>
    <scope>NUCLEOTIDE SEQUENCE</scope>
    <source>
        <strain evidence="3">C29</strain>
        <tissue evidence="3">Fin</tissue>
    </source>
</reference>
<feature type="compositionally biased region" description="Basic and acidic residues" evidence="1">
    <location>
        <begin position="60"/>
        <end position="70"/>
    </location>
</feature>
<organism evidence="3 4">
    <name type="scientific">Merluccius polli</name>
    <name type="common">Benguela hake</name>
    <name type="synonym">Merluccius cadenati</name>
    <dbReference type="NCBI Taxonomy" id="89951"/>
    <lineage>
        <taxon>Eukaryota</taxon>
        <taxon>Metazoa</taxon>
        <taxon>Chordata</taxon>
        <taxon>Craniata</taxon>
        <taxon>Vertebrata</taxon>
        <taxon>Euteleostomi</taxon>
        <taxon>Actinopterygii</taxon>
        <taxon>Neopterygii</taxon>
        <taxon>Teleostei</taxon>
        <taxon>Neoteleostei</taxon>
        <taxon>Acanthomorphata</taxon>
        <taxon>Zeiogadaria</taxon>
        <taxon>Gadariae</taxon>
        <taxon>Gadiformes</taxon>
        <taxon>Gadoidei</taxon>
        <taxon>Merlucciidae</taxon>
        <taxon>Merluccius</taxon>
    </lineage>
</organism>
<dbReference type="SMART" id="SM00597">
    <property type="entry name" value="ZnF_TTF"/>
    <property type="match status" value="1"/>
</dbReference>
<dbReference type="InterPro" id="IPR012337">
    <property type="entry name" value="RNaseH-like_sf"/>
</dbReference>
<sequence length="788" mass="89149">MDIRKFFRPPPPQTNTARATAEPYQNRIPAAEKELQEPTASEQPQLASGSNTAAQAPPAERSEREREHADYNANPRCSGLSQTQGHDHSGPPDDLGEDKPAQIILKKFPSRLFNGQKRSFVALWYNQRDWLEYSVKAEAAFCFACRKFGTVDSVFTKSGYCDWKHAAESGLRKHAECKEHMESVAKWRERVKRADSGQEISTLVNEGQLARNRYYIGAIIDMLQFLAINRLPLRGSVEAFNSQGDASCGLFLSLFEYSVRKDPELEKILQTIPQNARYTSHDIQNELIKIMSDILTEEIVHEVSDSWFTIKVDGTRDPTGCENISIVIRFVAEDFEVRERLLTIATADVGDAKTLANTIITELRRVGLSTSKILSQVYDGASVMSGKHGGVQKILQDMLAREIPYVHCFNHQLHLVVINAMSSEGAIEDFFGVCGSLYKFIKKPTVAVHYKGDTLKRLLEQRWTGHLATVTVVLKSFDDIFSLLSEIDSNRAFGTDLRIEAAGLIRAVSEPSFEFIGRFVQKILQLLDAPNKMLQSEQMDLLSGMRLVKSASECVAQLRSESEFNNILGQCKEKERPQKRKRMVNKSLQGYVVEETVGQQQGDTDEGDTELRKLFYSTLDAVGEEMSKRFSERNSELMTALQSLDPNSETFLDVKHVKPILTLSSTEINEAEFVVARHFLKTNMTADDETWTISRIIKTFHSALEAMPSVMTAFKHALMFGASTAMCENSFSTLKSVLTDNRLSMLHQRKAHLVQLAFERDLTKRFTTEWKEAVMKRFNSGRRRLQLY</sequence>
<proteinExistence type="predicted"/>
<dbReference type="InterPro" id="IPR025398">
    <property type="entry name" value="DUF4371"/>
</dbReference>
<dbReference type="Pfam" id="PF14291">
    <property type="entry name" value="DUF4371"/>
    <property type="match status" value="1"/>
</dbReference>
<evidence type="ECO:0000259" key="2">
    <source>
        <dbReference type="SMART" id="SM00597"/>
    </source>
</evidence>
<dbReference type="SUPFAM" id="SSF53098">
    <property type="entry name" value="Ribonuclease H-like"/>
    <property type="match status" value="1"/>
</dbReference>
<dbReference type="AlphaFoldDB" id="A0AA47MXT8"/>
<keyword evidence="4" id="KW-1185">Reference proteome</keyword>
<gene>
    <name evidence="3" type="primary">ZMYM1_23</name>
    <name evidence="3" type="ORF">N1851_011038</name>
</gene>
<evidence type="ECO:0000256" key="1">
    <source>
        <dbReference type="SAM" id="MobiDB-lite"/>
    </source>
</evidence>
<protein>
    <submittedName>
        <fullName evidence="3">Zinc finger MYM-type protein 1</fullName>
    </submittedName>
</protein>
<evidence type="ECO:0000313" key="4">
    <source>
        <dbReference type="Proteomes" id="UP001174136"/>
    </source>
</evidence>
<dbReference type="PANTHER" id="PTHR45749">
    <property type="match status" value="1"/>
</dbReference>
<name>A0AA47MXT8_MERPO</name>
<dbReference type="PANTHER" id="PTHR45749:SF37">
    <property type="entry name" value="OS05G0311600 PROTEIN"/>
    <property type="match status" value="1"/>
</dbReference>
<dbReference type="EMBL" id="JAOPHQ010002006">
    <property type="protein sequence ID" value="KAK0148643.1"/>
    <property type="molecule type" value="Genomic_DNA"/>
</dbReference>
<comment type="caution">
    <text evidence="3">The sequence shown here is derived from an EMBL/GenBank/DDBJ whole genome shotgun (WGS) entry which is preliminary data.</text>
</comment>
<evidence type="ECO:0000313" key="3">
    <source>
        <dbReference type="EMBL" id="KAK0148643.1"/>
    </source>
</evidence>
<feature type="region of interest" description="Disordered" evidence="1">
    <location>
        <begin position="1"/>
        <end position="98"/>
    </location>
</feature>
<feature type="compositionally biased region" description="Polar residues" evidence="1">
    <location>
        <begin position="38"/>
        <end position="52"/>
    </location>
</feature>